<dbReference type="Gene3D" id="3.40.50.2000">
    <property type="entry name" value="Glycogen Phosphorylase B"/>
    <property type="match status" value="2"/>
</dbReference>
<keyword evidence="1 3" id="KW-0808">Transferase</keyword>
<dbReference type="GO" id="GO:0016757">
    <property type="term" value="F:glycosyltransferase activity"/>
    <property type="evidence" value="ECO:0007669"/>
    <property type="project" value="InterPro"/>
</dbReference>
<dbReference type="RefSeq" id="WP_165141215.1">
    <property type="nucleotide sequence ID" value="NZ_JAALLT010000002.1"/>
</dbReference>
<organism evidence="3 4">
    <name type="scientific">Halalkalibaculum roseum</name>
    <dbReference type="NCBI Taxonomy" id="2709311"/>
    <lineage>
        <taxon>Bacteria</taxon>
        <taxon>Pseudomonadati</taxon>
        <taxon>Balneolota</taxon>
        <taxon>Balneolia</taxon>
        <taxon>Balneolales</taxon>
        <taxon>Balneolaceae</taxon>
        <taxon>Halalkalibaculum</taxon>
    </lineage>
</organism>
<reference evidence="3 4" key="1">
    <citation type="submission" date="2020-02" db="EMBL/GenBank/DDBJ databases">
        <title>Balneolaceae bacterium YR4-1, complete genome.</title>
        <authorList>
            <person name="Li Y."/>
            <person name="Wu S."/>
        </authorList>
    </citation>
    <scope>NUCLEOTIDE SEQUENCE [LARGE SCALE GENOMIC DNA]</scope>
    <source>
        <strain evidence="3 4">YR4-1</strain>
    </source>
</reference>
<name>A0A6M1T3V9_9BACT</name>
<evidence type="ECO:0000313" key="4">
    <source>
        <dbReference type="Proteomes" id="UP000473278"/>
    </source>
</evidence>
<evidence type="ECO:0000256" key="1">
    <source>
        <dbReference type="ARBA" id="ARBA00022679"/>
    </source>
</evidence>
<dbReference type="SUPFAM" id="SSF53756">
    <property type="entry name" value="UDP-Glycosyltransferase/glycogen phosphorylase"/>
    <property type="match status" value="1"/>
</dbReference>
<evidence type="ECO:0000313" key="3">
    <source>
        <dbReference type="EMBL" id="NGP76675.1"/>
    </source>
</evidence>
<dbReference type="PANTHER" id="PTHR46401:SF2">
    <property type="entry name" value="GLYCOSYLTRANSFERASE WBBK-RELATED"/>
    <property type="match status" value="1"/>
</dbReference>
<evidence type="ECO:0000259" key="2">
    <source>
        <dbReference type="Pfam" id="PF00534"/>
    </source>
</evidence>
<gene>
    <name evidence="3" type="ORF">G3570_08525</name>
</gene>
<dbReference type="Pfam" id="PF00534">
    <property type="entry name" value="Glycos_transf_1"/>
    <property type="match status" value="1"/>
</dbReference>
<dbReference type="GO" id="GO:0009103">
    <property type="term" value="P:lipopolysaccharide biosynthetic process"/>
    <property type="evidence" value="ECO:0007669"/>
    <property type="project" value="TreeGrafter"/>
</dbReference>
<dbReference type="AlphaFoldDB" id="A0A6M1T3V9"/>
<protein>
    <submittedName>
        <fullName evidence="3">Glycosyltransferase family 4 protein</fullName>
    </submittedName>
</protein>
<keyword evidence="4" id="KW-1185">Reference proteome</keyword>
<dbReference type="InterPro" id="IPR001296">
    <property type="entry name" value="Glyco_trans_1"/>
</dbReference>
<sequence length="383" mass="44072">MQKKIKDRKIVVVNQAVNYLTIGLCNAFAEKINKVALITGSIHEQGEKLNEAISVFRINKWEERPAWKKMISYLWGCVQILCLLLTKFRGYEVLFVSLPPMGYLLSIILPNRCSMLIWDVYPDVFKITGMGESHPIYRFWGYLNKIAFKKSHRLFTIGNQMADLLSKYVDKDKILITPIWSIFQSNKRVSKEKNPFVKKQELNGKFIVQYSGNIGLTHNVEVVLELAEMMKNYENILFQIIGRGPRVPYLKSLVNDKGLPNCQFLPFQSDEMFPYSLSAADLGVVILDETTSKGSVPSKSYNLMSFGIPSLYIASKDSELNDYAEKYEHAKCVDHKSLEEAVDFIINLKNDRDFLEEYSENAIEASKYYRRSNADKIVELYLA</sequence>
<dbReference type="EMBL" id="JAALLT010000002">
    <property type="protein sequence ID" value="NGP76675.1"/>
    <property type="molecule type" value="Genomic_DNA"/>
</dbReference>
<feature type="domain" description="Glycosyl transferase family 1" evidence="2">
    <location>
        <begin position="198"/>
        <end position="363"/>
    </location>
</feature>
<dbReference type="Proteomes" id="UP000473278">
    <property type="component" value="Unassembled WGS sequence"/>
</dbReference>
<dbReference type="PANTHER" id="PTHR46401">
    <property type="entry name" value="GLYCOSYLTRANSFERASE WBBK-RELATED"/>
    <property type="match status" value="1"/>
</dbReference>
<accession>A0A6M1T3V9</accession>
<comment type="caution">
    <text evidence="3">The sequence shown here is derived from an EMBL/GenBank/DDBJ whole genome shotgun (WGS) entry which is preliminary data.</text>
</comment>
<proteinExistence type="predicted"/>
<dbReference type="CDD" id="cd03794">
    <property type="entry name" value="GT4_WbuB-like"/>
    <property type="match status" value="1"/>
</dbReference>